<dbReference type="Proteomes" id="UP000232122">
    <property type="component" value="Unassembled WGS sequence"/>
</dbReference>
<evidence type="ECO:0000313" key="1">
    <source>
        <dbReference type="EMBL" id="MDV6235833.1"/>
    </source>
</evidence>
<gene>
    <name evidence="1" type="ORF">CH379_009360</name>
    <name evidence="2" type="ORF">CH379_06580</name>
</gene>
<sequence>MTSLNEVLEKYPSSIFTRDPESTIAKRWKTDLELLNEIHGMLKSISGVTDYSVQNGIVLDMIGRNLKQPRNGMDDFRYRIFLSIARQKRRSKGDIFSMNEIGSQILAGTGTLYEIKELCYGGEPMLLDATLTLNGEFPLSGNTKRPATIEVIFTGSVDELIVIPEFGRAITQIRSGGVRSIIRYRFEMSTSDGRLYGTALRASALDGSWSMNGFTFMSGSQVSIRPYEIAFGTGGLSGGIPRVPQNEDTGLQNEVFRKQVEIGSDLSGGRNFKSTVKQGEMIGQEINEVGLFDEDGDLVYLKTFPSKSKDHLIVYDFVIRENFIIF</sequence>
<dbReference type="AlphaFoldDB" id="A0A2N0BAZ8"/>
<protein>
    <submittedName>
        <fullName evidence="2">Phage tail protein</fullName>
    </submittedName>
</protein>
<dbReference type="RefSeq" id="WP_100747617.1">
    <property type="nucleotide sequence ID" value="NZ_NPEF02000010.1"/>
</dbReference>
<proteinExistence type="predicted"/>
<reference evidence="2" key="1">
    <citation type="submission" date="2017-07" db="EMBL/GenBank/DDBJ databases">
        <title>Leptospira spp. isolated from tropical soils.</title>
        <authorList>
            <person name="Thibeaux R."/>
            <person name="Iraola G."/>
            <person name="Ferres I."/>
            <person name="Bierque E."/>
            <person name="Girault D."/>
            <person name="Soupe-Gilbert M.-E."/>
            <person name="Picardeau M."/>
            <person name="Goarant C."/>
        </authorList>
    </citation>
    <scope>NUCLEOTIDE SEQUENCE [LARGE SCALE GENOMIC DNA]</scope>
    <source>
        <strain evidence="2">ATI7-C-A5</strain>
    </source>
</reference>
<keyword evidence="3" id="KW-1185">Reference proteome</keyword>
<dbReference type="EMBL" id="NPEF02000010">
    <property type="protein sequence ID" value="MDV6235833.1"/>
    <property type="molecule type" value="Genomic_DNA"/>
</dbReference>
<evidence type="ECO:0000313" key="2">
    <source>
        <dbReference type="EMBL" id="PJZ93694.1"/>
    </source>
</evidence>
<dbReference type="EMBL" id="NPEF01000049">
    <property type="protein sequence ID" value="PJZ93694.1"/>
    <property type="molecule type" value="Genomic_DNA"/>
</dbReference>
<reference evidence="1" key="3">
    <citation type="submission" date="2023-10" db="EMBL/GenBank/DDBJ databases">
        <authorList>
            <person name="Picardeau M."/>
            <person name="Thibeaux R."/>
        </authorList>
    </citation>
    <scope>NUCLEOTIDE SEQUENCE</scope>
    <source>
        <strain evidence="1">ATI7-C-A5</strain>
    </source>
</reference>
<accession>A0A2N0BAZ8</accession>
<name>A0A2N0BAZ8_9LEPT</name>
<comment type="caution">
    <text evidence="2">The sequence shown here is derived from an EMBL/GenBank/DDBJ whole genome shotgun (WGS) entry which is preliminary data.</text>
</comment>
<reference evidence="1 3" key="2">
    <citation type="journal article" date="2018" name="Microb. Genom.">
        <title>Deciphering the unexplored Leptospira diversity from soils uncovers genomic evolution to virulence.</title>
        <authorList>
            <person name="Thibeaux R."/>
            <person name="Iraola G."/>
            <person name="Ferres I."/>
            <person name="Bierque E."/>
            <person name="Girault D."/>
            <person name="Soupe-Gilbert M.E."/>
            <person name="Picardeau M."/>
            <person name="Goarant C."/>
        </authorList>
    </citation>
    <scope>NUCLEOTIDE SEQUENCE [LARGE SCALE GENOMIC DNA]</scope>
    <source>
        <strain evidence="1 3">ATI7-C-A5</strain>
    </source>
</reference>
<accession>A0A2N0BIG0</accession>
<organism evidence="2">
    <name type="scientific">Leptospira ellisii</name>
    <dbReference type="NCBI Taxonomy" id="2023197"/>
    <lineage>
        <taxon>Bacteria</taxon>
        <taxon>Pseudomonadati</taxon>
        <taxon>Spirochaetota</taxon>
        <taxon>Spirochaetia</taxon>
        <taxon>Leptospirales</taxon>
        <taxon>Leptospiraceae</taxon>
        <taxon>Leptospira</taxon>
    </lineage>
</organism>
<dbReference type="OrthoDB" id="337711at2"/>
<evidence type="ECO:0000313" key="3">
    <source>
        <dbReference type="Proteomes" id="UP000232122"/>
    </source>
</evidence>